<comment type="caution">
    <text evidence="6">The sequence shown here is derived from an EMBL/GenBank/DDBJ whole genome shotgun (WGS) entry which is preliminary data.</text>
</comment>
<dbReference type="PANTHER" id="PTHR33402">
    <property type="entry name" value="VQ MOTIF-CONTAINING PROTEIN 11-LIKE"/>
    <property type="match status" value="1"/>
</dbReference>
<proteinExistence type="predicted"/>
<evidence type="ECO:0000256" key="3">
    <source>
        <dbReference type="ARBA" id="ARBA00023242"/>
    </source>
</evidence>
<evidence type="ECO:0000259" key="5">
    <source>
        <dbReference type="Pfam" id="PF05678"/>
    </source>
</evidence>
<sequence length="197" mass="21988">MDSPSPRRYYRHHHNNHSSSSPNSNGVHHLGRSEAGNPNPTTFVQADRNNFKHVVQMLTGCHDTAKHHHIPPMKTIPNKKQHHQSGFKLYERRNHLNLNPLLPTPPPNHHHHHHELLSPSILDFPALVLSPVTPLIPDPFARSSSAATPTPLLDKDAEDKAIKDKGYFLHPSPATTPREAQPRLLPLFPTAASPSSP</sequence>
<keyword evidence="7" id="KW-1185">Reference proteome</keyword>
<dbReference type="EMBL" id="JASCZI010091941">
    <property type="protein sequence ID" value="MED6151539.1"/>
    <property type="molecule type" value="Genomic_DNA"/>
</dbReference>
<gene>
    <name evidence="6" type="ORF">PIB30_083464</name>
</gene>
<evidence type="ECO:0000256" key="4">
    <source>
        <dbReference type="SAM" id="MobiDB-lite"/>
    </source>
</evidence>
<dbReference type="InterPro" id="IPR039611">
    <property type="entry name" value="VQ_4/11/13/19/31/33"/>
</dbReference>
<dbReference type="Proteomes" id="UP001341840">
    <property type="component" value="Unassembled WGS sequence"/>
</dbReference>
<comment type="subcellular location">
    <subcellularLocation>
        <location evidence="1">Nucleus</location>
    </subcellularLocation>
</comment>
<reference evidence="6 7" key="1">
    <citation type="journal article" date="2023" name="Plants (Basel)">
        <title>Bridging the Gap: Combining Genomics and Transcriptomics Approaches to Understand Stylosanthes scabra, an Orphan Legume from the Brazilian Caatinga.</title>
        <authorList>
            <person name="Ferreira-Neto J.R.C."/>
            <person name="da Silva M.D."/>
            <person name="Binneck E."/>
            <person name="de Melo N.F."/>
            <person name="da Silva R.H."/>
            <person name="de Melo A.L.T.M."/>
            <person name="Pandolfi V."/>
            <person name="Bustamante F.O."/>
            <person name="Brasileiro-Vidal A.C."/>
            <person name="Benko-Iseppon A.M."/>
        </authorList>
    </citation>
    <scope>NUCLEOTIDE SEQUENCE [LARGE SCALE GENOMIC DNA]</scope>
    <source>
        <tissue evidence="6">Leaves</tissue>
    </source>
</reference>
<organism evidence="6 7">
    <name type="scientific">Stylosanthes scabra</name>
    <dbReference type="NCBI Taxonomy" id="79078"/>
    <lineage>
        <taxon>Eukaryota</taxon>
        <taxon>Viridiplantae</taxon>
        <taxon>Streptophyta</taxon>
        <taxon>Embryophyta</taxon>
        <taxon>Tracheophyta</taxon>
        <taxon>Spermatophyta</taxon>
        <taxon>Magnoliopsida</taxon>
        <taxon>eudicotyledons</taxon>
        <taxon>Gunneridae</taxon>
        <taxon>Pentapetalae</taxon>
        <taxon>rosids</taxon>
        <taxon>fabids</taxon>
        <taxon>Fabales</taxon>
        <taxon>Fabaceae</taxon>
        <taxon>Papilionoideae</taxon>
        <taxon>50 kb inversion clade</taxon>
        <taxon>dalbergioids sensu lato</taxon>
        <taxon>Dalbergieae</taxon>
        <taxon>Pterocarpus clade</taxon>
        <taxon>Stylosanthes</taxon>
    </lineage>
</organism>
<evidence type="ECO:0000313" key="7">
    <source>
        <dbReference type="Proteomes" id="UP001341840"/>
    </source>
</evidence>
<evidence type="ECO:0000256" key="2">
    <source>
        <dbReference type="ARBA" id="ARBA00022553"/>
    </source>
</evidence>
<dbReference type="PANTHER" id="PTHR33402:SF16">
    <property type="entry name" value="VQ MOTIF-CONTAINING PROTEIN 13-RELATED"/>
    <property type="match status" value="1"/>
</dbReference>
<dbReference type="Pfam" id="PF05678">
    <property type="entry name" value="VQ"/>
    <property type="match status" value="1"/>
</dbReference>
<protein>
    <recommendedName>
        <fullName evidence="5">VQ domain-containing protein</fullName>
    </recommendedName>
</protein>
<name>A0ABU6TRU7_9FABA</name>
<dbReference type="InterPro" id="IPR008889">
    <property type="entry name" value="VQ"/>
</dbReference>
<feature type="region of interest" description="Disordered" evidence="4">
    <location>
        <begin position="1"/>
        <end position="44"/>
    </location>
</feature>
<feature type="region of interest" description="Disordered" evidence="4">
    <location>
        <begin position="164"/>
        <end position="197"/>
    </location>
</feature>
<keyword evidence="3" id="KW-0539">Nucleus</keyword>
<evidence type="ECO:0000256" key="1">
    <source>
        <dbReference type="ARBA" id="ARBA00004123"/>
    </source>
</evidence>
<feature type="domain" description="VQ" evidence="5">
    <location>
        <begin position="40"/>
        <end position="64"/>
    </location>
</feature>
<evidence type="ECO:0000313" key="6">
    <source>
        <dbReference type="EMBL" id="MED6151539.1"/>
    </source>
</evidence>
<accession>A0ABU6TRU7</accession>
<keyword evidence="2" id="KW-0597">Phosphoprotein</keyword>